<proteinExistence type="predicted"/>
<reference evidence="1" key="1">
    <citation type="journal article" date="2014" name="Front. Microbiol.">
        <title>High frequency of phylogenetically diverse reductive dehalogenase-homologous genes in deep subseafloor sedimentary metagenomes.</title>
        <authorList>
            <person name="Kawai M."/>
            <person name="Futagami T."/>
            <person name="Toyoda A."/>
            <person name="Takaki Y."/>
            <person name="Nishi S."/>
            <person name="Hori S."/>
            <person name="Arai W."/>
            <person name="Tsubouchi T."/>
            <person name="Morono Y."/>
            <person name="Uchiyama I."/>
            <person name="Ito T."/>
            <person name="Fujiyama A."/>
            <person name="Inagaki F."/>
            <person name="Takami H."/>
        </authorList>
    </citation>
    <scope>NUCLEOTIDE SEQUENCE</scope>
    <source>
        <strain evidence="1">Expedition CK06-06</strain>
    </source>
</reference>
<comment type="caution">
    <text evidence="1">The sequence shown here is derived from an EMBL/GenBank/DDBJ whole genome shotgun (WGS) entry which is preliminary data.</text>
</comment>
<dbReference type="InterPro" id="IPR043733">
    <property type="entry name" value="DUF5677"/>
</dbReference>
<gene>
    <name evidence="1" type="ORF">S01H4_14175</name>
</gene>
<dbReference type="AlphaFoldDB" id="X0ZH40"/>
<accession>X0ZH40</accession>
<dbReference type="EMBL" id="BART01006220">
    <property type="protein sequence ID" value="GAG59683.1"/>
    <property type="molecule type" value="Genomic_DNA"/>
</dbReference>
<dbReference type="Pfam" id="PF18928">
    <property type="entry name" value="DUF5677"/>
    <property type="match status" value="1"/>
</dbReference>
<sequence length="298" mass="35373">MSSNVRRKQDKSNQLHIVGALKHENLPLQEWECRINEQRILFIKHREYFRKNEQLLCLAHSILDQLQERGLNSLSEAVLAVLFNKNFKTYHAIRVLCQAGFDQDSAHLMRGLLDTLIDIYYITDKEQDERARRYIDYSAIYKKKLFDAIERAGSSGKFRIQRYGNTSTNKIEIQYEKIMKKYKWSVKNNWAGITKYKMAEKTGLVHDYDLDYKYWSNYVHSSAMITASYFISDNDRKVLTLISESSEQLRSSVLNGSYRHFFMTLERFNKHLQLGQEKELEKARVHLSKVRLTYNFPR</sequence>
<protein>
    <submittedName>
        <fullName evidence="1">Uncharacterized protein</fullName>
    </submittedName>
</protein>
<organism evidence="1">
    <name type="scientific">marine sediment metagenome</name>
    <dbReference type="NCBI Taxonomy" id="412755"/>
    <lineage>
        <taxon>unclassified sequences</taxon>
        <taxon>metagenomes</taxon>
        <taxon>ecological metagenomes</taxon>
    </lineage>
</organism>
<evidence type="ECO:0000313" key="1">
    <source>
        <dbReference type="EMBL" id="GAG59683.1"/>
    </source>
</evidence>
<name>X0ZH40_9ZZZZ</name>